<evidence type="ECO:0000256" key="7">
    <source>
        <dbReference type="ARBA" id="ARBA00033460"/>
    </source>
</evidence>
<dbReference type="PANTHER" id="PTHR12419:SF4">
    <property type="entry name" value="OTU DOMAIN-CONTAINING PROTEIN 5"/>
    <property type="match status" value="1"/>
</dbReference>
<evidence type="ECO:0000256" key="4">
    <source>
        <dbReference type="ARBA" id="ARBA00022670"/>
    </source>
</evidence>
<evidence type="ECO:0000256" key="1">
    <source>
        <dbReference type="ARBA" id="ARBA00000707"/>
    </source>
</evidence>
<keyword evidence="5" id="KW-0833">Ubl conjugation pathway</keyword>
<dbReference type="GO" id="GO:0016579">
    <property type="term" value="P:protein deubiquitination"/>
    <property type="evidence" value="ECO:0007669"/>
    <property type="project" value="TreeGrafter"/>
</dbReference>
<sequence length="580" mass="64828">MVSKGGGLMSDSGSELSSDSELSDTHLDCLVDDIIGKLSIYPSYNERSMTIKNRKERVKSDRPCDWDSSSTPSSSRHGHGYKPYAHPEERKESTLRTRVRPSHQLEPSLDYGAVKDSVEVGSSALTYAPYSLRDTNAYSSLTTFSCSQQRHRGTPQQTESLAGPLECRGNVGSSQKASSPIHEKDTGNNSEDEYYPGTNIRRDPLSQVEETSLEKLLMEKKGWKIVKVQPDGACLFRSVSHQIFGDEEKHDVVRKQVVDYMLKNKEHFSPYITEDFDRYICRKKDPTCYGNHVEIQAMAELYNRPVEIYHDSVEPINVFHADYSKEFPIRLSYHGHVHYNSVVDPFKPAFGYGLGMPNYQPSVSAYSYKTITLNSQLAEPDLISQAIKESETTQLEEAMLRDKLAETEQSEIDRCIQAQAARESYYEYLSQLNLPVSTASCSSSGLPARALASAVRPPAYPRWTSQNVASSSSSALAPPVRFDDAPSLPMPVYHQGQHLPTELRGIDEDTLVAMVMEQSRQEYLESLRRERTSPLPSHEADVSPRPNVTTTDSNSVNLATGRSSSPMNSGTKVPTSRHSE</sequence>
<evidence type="ECO:0000259" key="9">
    <source>
        <dbReference type="PROSITE" id="PS50802"/>
    </source>
</evidence>
<accession>A0A4E0RDX1</accession>
<feature type="region of interest" description="Disordered" evidence="8">
    <location>
        <begin position="1"/>
        <end position="22"/>
    </location>
</feature>
<dbReference type="GO" id="GO:0061578">
    <property type="term" value="F:K63-linked deubiquitinase activity"/>
    <property type="evidence" value="ECO:0007669"/>
    <property type="project" value="TreeGrafter"/>
</dbReference>
<dbReference type="Gene3D" id="3.90.70.80">
    <property type="match status" value="1"/>
</dbReference>
<name>A0A4E0RDX1_FASHE</name>
<dbReference type="FunFam" id="3.90.70.80:FF:000018">
    <property type="entry name" value="OTU domain-containing protein 5-B"/>
    <property type="match status" value="1"/>
</dbReference>
<organism evidence="10 11">
    <name type="scientific">Fasciola hepatica</name>
    <name type="common">Liver fluke</name>
    <dbReference type="NCBI Taxonomy" id="6192"/>
    <lineage>
        <taxon>Eukaryota</taxon>
        <taxon>Metazoa</taxon>
        <taxon>Spiralia</taxon>
        <taxon>Lophotrochozoa</taxon>
        <taxon>Platyhelminthes</taxon>
        <taxon>Trematoda</taxon>
        <taxon>Digenea</taxon>
        <taxon>Plagiorchiida</taxon>
        <taxon>Echinostomata</taxon>
        <taxon>Echinostomatoidea</taxon>
        <taxon>Fasciolidae</taxon>
        <taxon>Fasciola</taxon>
    </lineage>
</organism>
<evidence type="ECO:0000313" key="11">
    <source>
        <dbReference type="Proteomes" id="UP000230066"/>
    </source>
</evidence>
<dbReference type="CDD" id="cd22752">
    <property type="entry name" value="OTU_OTUD5-like"/>
    <property type="match status" value="1"/>
</dbReference>
<proteinExistence type="inferred from homology"/>
<dbReference type="InterPro" id="IPR003323">
    <property type="entry name" value="OTU_dom"/>
</dbReference>
<gene>
    <name evidence="10" type="ORF">D915_004458</name>
</gene>
<feature type="compositionally biased region" description="Basic and acidic residues" evidence="8">
    <location>
        <begin position="85"/>
        <end position="95"/>
    </location>
</feature>
<evidence type="ECO:0000256" key="2">
    <source>
        <dbReference type="ARBA" id="ARBA00010407"/>
    </source>
</evidence>
<feature type="region of interest" description="Disordered" evidence="8">
    <location>
        <begin position="148"/>
        <end position="200"/>
    </location>
</feature>
<feature type="compositionally biased region" description="Low complexity" evidence="8">
    <location>
        <begin position="9"/>
        <end position="20"/>
    </location>
</feature>
<dbReference type="PROSITE" id="PS50802">
    <property type="entry name" value="OTU"/>
    <property type="match status" value="1"/>
</dbReference>
<evidence type="ECO:0000256" key="6">
    <source>
        <dbReference type="ARBA" id="ARBA00022801"/>
    </source>
</evidence>
<comment type="similarity">
    <text evidence="2">Belongs to the peptidase C85 family.</text>
</comment>
<keyword evidence="4" id="KW-0645">Protease</keyword>
<feature type="compositionally biased region" description="Basic and acidic residues" evidence="8">
    <location>
        <begin position="527"/>
        <end position="542"/>
    </location>
</feature>
<evidence type="ECO:0000256" key="5">
    <source>
        <dbReference type="ARBA" id="ARBA00022786"/>
    </source>
</evidence>
<feature type="compositionally biased region" description="Polar residues" evidence="8">
    <location>
        <begin position="148"/>
        <end position="160"/>
    </location>
</feature>
<feature type="region of interest" description="Disordered" evidence="8">
    <location>
        <begin position="527"/>
        <end position="580"/>
    </location>
</feature>
<dbReference type="Proteomes" id="UP000230066">
    <property type="component" value="Unassembled WGS sequence"/>
</dbReference>
<keyword evidence="11" id="KW-1185">Reference proteome</keyword>
<dbReference type="InterPro" id="IPR050704">
    <property type="entry name" value="Peptidase_C85-like"/>
</dbReference>
<evidence type="ECO:0000256" key="8">
    <source>
        <dbReference type="SAM" id="MobiDB-lite"/>
    </source>
</evidence>
<keyword evidence="6" id="KW-0378">Hydrolase</keyword>
<comment type="caution">
    <text evidence="10">The sequence shown here is derived from an EMBL/GenBank/DDBJ whole genome shotgun (WGS) entry which is preliminary data.</text>
</comment>
<dbReference type="EMBL" id="JXXN02001396">
    <property type="protein sequence ID" value="THD24855.1"/>
    <property type="molecule type" value="Genomic_DNA"/>
</dbReference>
<dbReference type="AlphaFoldDB" id="A0A4E0RDX1"/>
<dbReference type="InterPro" id="IPR038765">
    <property type="entry name" value="Papain-like_cys_pep_sf"/>
</dbReference>
<reference evidence="10" key="1">
    <citation type="submission" date="2019-03" db="EMBL/GenBank/DDBJ databases">
        <title>Improved annotation for the trematode Fasciola hepatica.</title>
        <authorList>
            <person name="Choi Y.-J."/>
            <person name="Martin J."/>
            <person name="Mitreva M."/>
        </authorList>
    </citation>
    <scope>NUCLEOTIDE SEQUENCE [LARGE SCALE GENOMIC DNA]</scope>
</reference>
<feature type="region of interest" description="Disordered" evidence="8">
    <location>
        <begin position="52"/>
        <end position="108"/>
    </location>
</feature>
<feature type="domain" description="OTU" evidence="9">
    <location>
        <begin position="223"/>
        <end position="345"/>
    </location>
</feature>
<dbReference type="Pfam" id="PF02338">
    <property type="entry name" value="OTU"/>
    <property type="match status" value="1"/>
</dbReference>
<protein>
    <recommendedName>
        <fullName evidence="3">ubiquitinyl hydrolase 1</fullName>
        <ecNumber evidence="3">3.4.19.12</ecNumber>
    </recommendedName>
    <alternativeName>
        <fullName evidence="7">Deubiquitinating enzyme A</fullName>
    </alternativeName>
</protein>
<dbReference type="GO" id="GO:0004843">
    <property type="term" value="F:cysteine-type deubiquitinase activity"/>
    <property type="evidence" value="ECO:0007669"/>
    <property type="project" value="UniProtKB-EC"/>
</dbReference>
<comment type="catalytic activity">
    <reaction evidence="1">
        <text>Thiol-dependent hydrolysis of ester, thioester, amide, peptide and isopeptide bonds formed by the C-terminal Gly of ubiquitin (a 76-residue protein attached to proteins as an intracellular targeting signal).</text>
        <dbReference type="EC" id="3.4.19.12"/>
    </reaction>
</comment>
<dbReference type="PANTHER" id="PTHR12419">
    <property type="entry name" value="OTU DOMAIN CONTAINING PROTEIN"/>
    <property type="match status" value="1"/>
</dbReference>
<dbReference type="EC" id="3.4.19.12" evidence="3"/>
<feature type="compositionally biased region" description="Polar residues" evidence="8">
    <location>
        <begin position="546"/>
        <end position="580"/>
    </location>
</feature>
<evidence type="ECO:0000256" key="3">
    <source>
        <dbReference type="ARBA" id="ARBA00012759"/>
    </source>
</evidence>
<dbReference type="SUPFAM" id="SSF54001">
    <property type="entry name" value="Cysteine proteinases"/>
    <property type="match status" value="1"/>
</dbReference>
<dbReference type="GO" id="GO:0006508">
    <property type="term" value="P:proteolysis"/>
    <property type="evidence" value="ECO:0007669"/>
    <property type="project" value="UniProtKB-KW"/>
</dbReference>
<evidence type="ECO:0000313" key="10">
    <source>
        <dbReference type="EMBL" id="THD24855.1"/>
    </source>
</evidence>